<reference evidence="3" key="1">
    <citation type="submission" date="2017-02" db="UniProtKB">
        <authorList>
            <consortium name="WormBaseParasite"/>
        </authorList>
    </citation>
    <scope>IDENTIFICATION</scope>
</reference>
<dbReference type="WBParaSite" id="HPLM_0000930601-mRNA-1">
    <property type="protein sequence ID" value="HPLM_0000930601-mRNA-1"/>
    <property type="gene ID" value="HPLM_0000930601"/>
</dbReference>
<keyword evidence="2" id="KW-1185">Reference proteome</keyword>
<sequence length="84" mass="9385">MPSFHLESSVDRFAGWLADDRLSFDLFDAAKWPISRPFDAVVVSISTLIASKFVAVATNAVVKCSFLLFANLWTRSQTATNRCR</sequence>
<gene>
    <name evidence="1" type="ORF">HPLM_LOCUS9298</name>
</gene>
<dbReference type="AlphaFoldDB" id="A0A0N4WF45"/>
<dbReference type="EMBL" id="UZAF01017032">
    <property type="protein sequence ID" value="VDO37112.1"/>
    <property type="molecule type" value="Genomic_DNA"/>
</dbReference>
<evidence type="ECO:0000313" key="2">
    <source>
        <dbReference type="Proteomes" id="UP000268014"/>
    </source>
</evidence>
<evidence type="ECO:0000313" key="3">
    <source>
        <dbReference type="WBParaSite" id="HPLM_0000930601-mRNA-1"/>
    </source>
</evidence>
<reference evidence="1 2" key="2">
    <citation type="submission" date="2018-11" db="EMBL/GenBank/DDBJ databases">
        <authorList>
            <consortium name="Pathogen Informatics"/>
        </authorList>
    </citation>
    <scope>NUCLEOTIDE SEQUENCE [LARGE SCALE GENOMIC DNA]</scope>
    <source>
        <strain evidence="1 2">MHpl1</strain>
    </source>
</reference>
<name>A0A0N4WF45_HAEPC</name>
<evidence type="ECO:0000313" key="1">
    <source>
        <dbReference type="EMBL" id="VDO37112.1"/>
    </source>
</evidence>
<proteinExistence type="predicted"/>
<protein>
    <submittedName>
        <fullName evidence="3">Methyltransferase</fullName>
    </submittedName>
</protein>
<dbReference type="Proteomes" id="UP000268014">
    <property type="component" value="Unassembled WGS sequence"/>
</dbReference>
<accession>A0A0N4WF45</accession>
<organism evidence="3">
    <name type="scientific">Haemonchus placei</name>
    <name type="common">Barber's pole worm</name>
    <dbReference type="NCBI Taxonomy" id="6290"/>
    <lineage>
        <taxon>Eukaryota</taxon>
        <taxon>Metazoa</taxon>
        <taxon>Ecdysozoa</taxon>
        <taxon>Nematoda</taxon>
        <taxon>Chromadorea</taxon>
        <taxon>Rhabditida</taxon>
        <taxon>Rhabditina</taxon>
        <taxon>Rhabditomorpha</taxon>
        <taxon>Strongyloidea</taxon>
        <taxon>Trichostrongylidae</taxon>
        <taxon>Haemonchus</taxon>
    </lineage>
</organism>